<dbReference type="GeneID" id="117569105"/>
<dbReference type="OrthoDB" id="7832247at2759"/>
<keyword evidence="1" id="KW-0472">Membrane</keyword>
<protein>
    <submittedName>
        <fullName evidence="3">Uncharacterized protein LOC117569105</fullName>
    </submittedName>
</protein>
<accession>A0A6P8X2R2</accession>
<reference evidence="3" key="1">
    <citation type="submission" date="2025-08" db="UniProtKB">
        <authorList>
            <consortium name="RefSeq"/>
        </authorList>
    </citation>
    <scope>IDENTIFICATION</scope>
    <source>
        <strain evidence="3">15112-1751.03</strain>
        <tissue evidence="3">Whole Adult</tissue>
    </source>
</reference>
<sequence>MDNNKHAVKSIFHKPAFRIGIVVLVVHAVCWYGWNATNSGANNKNAAAKVNENHEKIRAALNENK</sequence>
<gene>
    <name evidence="3" type="primary">LOC117569105</name>
</gene>
<organism evidence="2 3">
    <name type="scientific">Drosophila albomicans</name>
    <name type="common">Fruit fly</name>
    <dbReference type="NCBI Taxonomy" id="7291"/>
    <lineage>
        <taxon>Eukaryota</taxon>
        <taxon>Metazoa</taxon>
        <taxon>Ecdysozoa</taxon>
        <taxon>Arthropoda</taxon>
        <taxon>Hexapoda</taxon>
        <taxon>Insecta</taxon>
        <taxon>Pterygota</taxon>
        <taxon>Neoptera</taxon>
        <taxon>Endopterygota</taxon>
        <taxon>Diptera</taxon>
        <taxon>Brachycera</taxon>
        <taxon>Muscomorpha</taxon>
        <taxon>Ephydroidea</taxon>
        <taxon>Drosophilidae</taxon>
        <taxon>Drosophila</taxon>
    </lineage>
</organism>
<dbReference type="AlphaFoldDB" id="A0A6P8X2R2"/>
<keyword evidence="2" id="KW-1185">Reference proteome</keyword>
<evidence type="ECO:0000256" key="1">
    <source>
        <dbReference type="SAM" id="Phobius"/>
    </source>
</evidence>
<keyword evidence="1" id="KW-0812">Transmembrane</keyword>
<proteinExistence type="predicted"/>
<feature type="transmembrane region" description="Helical" evidence="1">
    <location>
        <begin position="16"/>
        <end position="34"/>
    </location>
</feature>
<dbReference type="RefSeq" id="XP_034106013.1">
    <property type="nucleotide sequence ID" value="XM_034250122.2"/>
</dbReference>
<dbReference type="Proteomes" id="UP000515160">
    <property type="component" value="Chromosome 3"/>
</dbReference>
<name>A0A6P8X2R2_DROAB</name>
<evidence type="ECO:0000313" key="3">
    <source>
        <dbReference type="RefSeq" id="XP_034106013.1"/>
    </source>
</evidence>
<evidence type="ECO:0000313" key="2">
    <source>
        <dbReference type="Proteomes" id="UP000515160"/>
    </source>
</evidence>
<keyword evidence="1" id="KW-1133">Transmembrane helix</keyword>